<accession>A0AAD4GS50</accession>
<dbReference type="GO" id="GO:0005777">
    <property type="term" value="C:peroxisome"/>
    <property type="evidence" value="ECO:0007669"/>
    <property type="project" value="InterPro"/>
</dbReference>
<dbReference type="PANTHER" id="PTHR10909">
    <property type="entry name" value="ELECTRON TRANSPORT OXIDOREDUCTASE"/>
    <property type="match status" value="1"/>
</dbReference>
<reference evidence="1" key="1">
    <citation type="journal article" date="2019" name="Beilstein J. Org. Chem.">
        <title>Nanangenines: drimane sesquiterpenoids as the dominant metabolite cohort of a novel Australian fungus, Aspergillus nanangensis.</title>
        <authorList>
            <person name="Lacey H.J."/>
            <person name="Gilchrist C.L.M."/>
            <person name="Crombie A."/>
            <person name="Kalaitzis J.A."/>
            <person name="Vuong D."/>
            <person name="Rutledge P.J."/>
            <person name="Turner P."/>
            <person name="Pitt J.I."/>
            <person name="Lacey E."/>
            <person name="Chooi Y.H."/>
            <person name="Piggott A.M."/>
        </authorList>
    </citation>
    <scope>NUCLEOTIDE SEQUENCE</scope>
    <source>
        <strain evidence="1">MST-FP2251</strain>
    </source>
</reference>
<dbReference type="InterPro" id="IPR009100">
    <property type="entry name" value="AcylCoA_DH/oxidase_NM_dom_sf"/>
</dbReference>
<evidence type="ECO:0000313" key="2">
    <source>
        <dbReference type="Proteomes" id="UP001194746"/>
    </source>
</evidence>
<evidence type="ECO:0008006" key="3">
    <source>
        <dbReference type="Google" id="ProtNLM"/>
    </source>
</evidence>
<dbReference type="SUPFAM" id="SSF47203">
    <property type="entry name" value="Acyl-CoA dehydrogenase C-terminal domain-like"/>
    <property type="match status" value="1"/>
</dbReference>
<dbReference type="InterPro" id="IPR012258">
    <property type="entry name" value="Acyl-CoA_oxidase"/>
</dbReference>
<dbReference type="SUPFAM" id="SSF56645">
    <property type="entry name" value="Acyl-CoA dehydrogenase NM domain-like"/>
    <property type="match status" value="1"/>
</dbReference>
<dbReference type="GO" id="GO:0055088">
    <property type="term" value="P:lipid homeostasis"/>
    <property type="evidence" value="ECO:0007669"/>
    <property type="project" value="TreeGrafter"/>
</dbReference>
<dbReference type="InterPro" id="IPR046373">
    <property type="entry name" value="Acyl-CoA_Oxase/DH_mid-dom_sf"/>
</dbReference>
<dbReference type="EMBL" id="VCAU01000065">
    <property type="protein sequence ID" value="KAF9887215.1"/>
    <property type="molecule type" value="Genomic_DNA"/>
</dbReference>
<organism evidence="1 2">
    <name type="scientific">Aspergillus nanangensis</name>
    <dbReference type="NCBI Taxonomy" id="2582783"/>
    <lineage>
        <taxon>Eukaryota</taxon>
        <taxon>Fungi</taxon>
        <taxon>Dikarya</taxon>
        <taxon>Ascomycota</taxon>
        <taxon>Pezizomycotina</taxon>
        <taxon>Eurotiomycetes</taxon>
        <taxon>Eurotiomycetidae</taxon>
        <taxon>Eurotiales</taxon>
        <taxon>Aspergillaceae</taxon>
        <taxon>Aspergillus</taxon>
        <taxon>Aspergillus subgen. Circumdati</taxon>
    </lineage>
</organism>
<keyword evidence="2" id="KW-1185">Reference proteome</keyword>
<name>A0AAD4GS50_ASPNN</name>
<dbReference type="Gene3D" id="2.40.110.10">
    <property type="entry name" value="Butyryl-CoA Dehydrogenase, subunit A, domain 2"/>
    <property type="match status" value="1"/>
</dbReference>
<proteinExistence type="predicted"/>
<dbReference type="PANTHER" id="PTHR10909:SF382">
    <property type="entry name" value="ACYL-COENZYME A OXIDASE"/>
    <property type="match status" value="1"/>
</dbReference>
<dbReference type="GO" id="GO:0071949">
    <property type="term" value="F:FAD binding"/>
    <property type="evidence" value="ECO:0007669"/>
    <property type="project" value="InterPro"/>
</dbReference>
<dbReference type="InterPro" id="IPR036250">
    <property type="entry name" value="AcylCo_DH-like_C"/>
</dbReference>
<gene>
    <name evidence="1" type="ORF">FE257_010469</name>
</gene>
<dbReference type="AlphaFoldDB" id="A0AAD4GS50"/>
<evidence type="ECO:0000313" key="1">
    <source>
        <dbReference type="EMBL" id="KAF9887215.1"/>
    </source>
</evidence>
<reference evidence="1" key="2">
    <citation type="submission" date="2020-02" db="EMBL/GenBank/DDBJ databases">
        <authorList>
            <person name="Gilchrist C.L.M."/>
            <person name="Chooi Y.-H."/>
        </authorList>
    </citation>
    <scope>NUCLEOTIDE SEQUENCE</scope>
    <source>
        <strain evidence="1">MST-FP2251</strain>
    </source>
</reference>
<dbReference type="Proteomes" id="UP001194746">
    <property type="component" value="Unassembled WGS sequence"/>
</dbReference>
<sequence>MAASDNLSTLSLISKGLFQRQYDASARTEPLELSYRRAREMTRHYALTMDDVLSLTPKFWNAHWDGIIVRDITAQILTSIQLNLVGGTVARYAVERPDLREFLEKVLNYDVSTPFMLNEVDHGCDAKNLETTATLQLDGSFIIHSPTPGAAKFMPPSMPVAGIPRVAVVFARLVVDSEDRGIRPFLVPLNDGYEMCTGVTSTLLPPVSIGRVLDHAITSFDQVHLPQTAMLGKLEMPADMRENFLSAIGRVGYGSLALSLWTIPFMQYGEPTPIISFRTQQVPILHALAQVNVMVPYMNWATTQFRDTSVDFRVRHGVGAILKATFMQHGQGSIAGILERCGAQGVFIHNQLVELEALTRANGIAEGDALVLCIRLATELLIGRYAVPEATKPECLLAQHELGYIQELKTAMKGIKDTHRSDEYNSLLIPRCRPMIIAIGHRMAYEAALRAGIDDDLLALYEAGMVLSDMSWYSENLGLKRSTVYDKERRAMDRILPRLDQLLDGLRIGPYCTAPFQTAERWGAFVAAAPSFMGEGIVDMGEKIENRETESYAKL</sequence>
<dbReference type="Gene3D" id="1.20.140.10">
    <property type="entry name" value="Butyryl-CoA Dehydrogenase, subunit A, domain 3"/>
    <property type="match status" value="1"/>
</dbReference>
<dbReference type="GO" id="GO:0033540">
    <property type="term" value="P:fatty acid beta-oxidation using acyl-CoA oxidase"/>
    <property type="evidence" value="ECO:0007669"/>
    <property type="project" value="TreeGrafter"/>
</dbReference>
<dbReference type="GO" id="GO:0005504">
    <property type="term" value="F:fatty acid binding"/>
    <property type="evidence" value="ECO:0007669"/>
    <property type="project" value="TreeGrafter"/>
</dbReference>
<protein>
    <recommendedName>
        <fullName evidence="3">Acyl-CoA dehydrogenase NM domain-like protein</fullName>
    </recommendedName>
</protein>
<dbReference type="GO" id="GO:0003997">
    <property type="term" value="F:acyl-CoA oxidase activity"/>
    <property type="evidence" value="ECO:0007669"/>
    <property type="project" value="InterPro"/>
</dbReference>
<comment type="caution">
    <text evidence="1">The sequence shown here is derived from an EMBL/GenBank/DDBJ whole genome shotgun (WGS) entry which is preliminary data.</text>
</comment>